<dbReference type="GO" id="GO:0003824">
    <property type="term" value="F:catalytic activity"/>
    <property type="evidence" value="ECO:0007669"/>
    <property type="project" value="InterPro"/>
</dbReference>
<comment type="caution">
    <text evidence="2">The sequence shown here is derived from an EMBL/GenBank/DDBJ whole genome shotgun (WGS) entry which is preliminary data.</text>
</comment>
<dbReference type="Pfam" id="PF00668">
    <property type="entry name" value="Condensation"/>
    <property type="match status" value="1"/>
</dbReference>
<dbReference type="Gene3D" id="3.30.559.10">
    <property type="entry name" value="Chloramphenicol acetyltransferase-like domain"/>
    <property type="match status" value="1"/>
</dbReference>
<proteinExistence type="predicted"/>
<keyword evidence="3" id="KW-1185">Reference proteome</keyword>
<dbReference type="InterPro" id="IPR001242">
    <property type="entry name" value="Condensation_dom"/>
</dbReference>
<sequence length="99" mass="10635">GLPVLQVVPHTSVPLHLSDVSDAADPEAAAIALLDADAEQPFDLELGPLVRTGLIRLAAREHILMVTLHHIVADGWSLDVLLTELSALYEAFREGRPSP</sequence>
<feature type="non-terminal residue" evidence="2">
    <location>
        <position position="99"/>
    </location>
</feature>
<feature type="non-terminal residue" evidence="2">
    <location>
        <position position="1"/>
    </location>
</feature>
<accession>A0A8T4J2M3</accession>
<feature type="domain" description="Condensation" evidence="1">
    <location>
        <begin position="3"/>
        <end position="98"/>
    </location>
</feature>
<dbReference type="SUPFAM" id="SSF52777">
    <property type="entry name" value="CoA-dependent acyltransferases"/>
    <property type="match status" value="1"/>
</dbReference>
<gene>
    <name evidence="2" type="ORF">KDA82_34775</name>
</gene>
<dbReference type="Proteomes" id="UP000675554">
    <property type="component" value="Unassembled WGS sequence"/>
</dbReference>
<dbReference type="PANTHER" id="PTHR45398">
    <property type="match status" value="1"/>
</dbReference>
<evidence type="ECO:0000259" key="1">
    <source>
        <dbReference type="Pfam" id="PF00668"/>
    </source>
</evidence>
<name>A0A8T4J2M3_9ACTN</name>
<protein>
    <recommendedName>
        <fullName evidence="1">Condensation domain-containing protein</fullName>
    </recommendedName>
</protein>
<dbReference type="InterPro" id="IPR023213">
    <property type="entry name" value="CAT-like_dom_sf"/>
</dbReference>
<dbReference type="EMBL" id="JAGSMN010001189">
    <property type="protein sequence ID" value="MBR7678058.1"/>
    <property type="molecule type" value="Genomic_DNA"/>
</dbReference>
<reference evidence="2" key="1">
    <citation type="submission" date="2021-04" db="EMBL/GenBank/DDBJ databases">
        <title>Sequencing of actinobacteria type strains.</title>
        <authorList>
            <person name="Nguyen G.-S."/>
            <person name="Wentzel A."/>
        </authorList>
    </citation>
    <scope>NUCLEOTIDE SEQUENCE</scope>
    <source>
        <strain evidence="2">DSM 42095</strain>
    </source>
</reference>
<dbReference type="AlphaFoldDB" id="A0A8T4J2M3"/>
<organism evidence="2 3">
    <name type="scientific">Streptomyces daliensis</name>
    <dbReference type="NCBI Taxonomy" id="299421"/>
    <lineage>
        <taxon>Bacteria</taxon>
        <taxon>Bacillati</taxon>
        <taxon>Actinomycetota</taxon>
        <taxon>Actinomycetes</taxon>
        <taxon>Kitasatosporales</taxon>
        <taxon>Streptomycetaceae</taxon>
        <taxon>Streptomyces</taxon>
    </lineage>
</organism>
<dbReference type="PANTHER" id="PTHR45398:SF1">
    <property type="entry name" value="ENZYME, PUTATIVE (JCVI)-RELATED"/>
    <property type="match status" value="1"/>
</dbReference>
<evidence type="ECO:0000313" key="2">
    <source>
        <dbReference type="EMBL" id="MBR7678058.1"/>
    </source>
</evidence>
<dbReference type="GO" id="GO:0008610">
    <property type="term" value="P:lipid biosynthetic process"/>
    <property type="evidence" value="ECO:0007669"/>
    <property type="project" value="UniProtKB-ARBA"/>
</dbReference>
<evidence type="ECO:0000313" key="3">
    <source>
        <dbReference type="Proteomes" id="UP000675554"/>
    </source>
</evidence>